<dbReference type="GO" id="GO:0004526">
    <property type="term" value="F:ribonuclease P activity"/>
    <property type="evidence" value="ECO:0007669"/>
    <property type="project" value="UniProtKB-EC"/>
</dbReference>
<evidence type="ECO:0000256" key="5">
    <source>
        <dbReference type="ARBA" id="ARBA00022801"/>
    </source>
</evidence>
<evidence type="ECO:0000256" key="8">
    <source>
        <dbReference type="NCBIfam" id="TIGR00188"/>
    </source>
</evidence>
<dbReference type="RefSeq" id="WP_289473968.1">
    <property type="nucleotide sequence ID" value="NZ_JAUCMN010000007.1"/>
</dbReference>
<keyword evidence="10" id="KW-1185">Reference proteome</keyword>
<keyword evidence="3 7" id="KW-0540">Nuclease</keyword>
<dbReference type="SUPFAM" id="SSF54211">
    <property type="entry name" value="Ribosomal protein S5 domain 2-like"/>
    <property type="match status" value="1"/>
</dbReference>
<accession>A0ABT7TRZ0</accession>
<dbReference type="NCBIfam" id="TIGR00188">
    <property type="entry name" value="rnpA"/>
    <property type="match status" value="1"/>
</dbReference>
<dbReference type="PROSITE" id="PS00648">
    <property type="entry name" value="RIBONUCLEASE_P"/>
    <property type="match status" value="1"/>
</dbReference>
<comment type="caution">
    <text evidence="9">The sequence shown here is derived from an EMBL/GenBank/DDBJ whole genome shotgun (WGS) entry which is preliminary data.</text>
</comment>
<dbReference type="InterPro" id="IPR014721">
    <property type="entry name" value="Ribsml_uS5_D2-typ_fold_subgr"/>
</dbReference>
<comment type="subunit">
    <text evidence="7">Consists of a catalytic RNA component (M1 or rnpB) and a protein subunit.</text>
</comment>
<gene>
    <name evidence="7 9" type="primary">rnpA</name>
    <name evidence="9" type="ORF">QUG93_11305</name>
</gene>
<evidence type="ECO:0000256" key="6">
    <source>
        <dbReference type="ARBA" id="ARBA00022884"/>
    </source>
</evidence>
<name>A0ABT7TRZ0_9MICO</name>
<dbReference type="PANTHER" id="PTHR33992:SF1">
    <property type="entry name" value="RIBONUCLEASE P PROTEIN COMPONENT"/>
    <property type="match status" value="1"/>
</dbReference>
<keyword evidence="5 7" id="KW-0378">Hydrolase</keyword>
<keyword evidence="4 7" id="KW-0255">Endonuclease</keyword>
<dbReference type="HAMAP" id="MF_00227">
    <property type="entry name" value="RNase_P"/>
    <property type="match status" value="1"/>
</dbReference>
<dbReference type="Gene3D" id="3.30.230.10">
    <property type="match status" value="1"/>
</dbReference>
<proteinExistence type="inferred from homology"/>
<comment type="catalytic activity">
    <reaction evidence="7">
        <text>Endonucleolytic cleavage of RNA, removing 5'-extranucleotides from tRNA precursor.</text>
        <dbReference type="EC" id="3.1.26.5"/>
    </reaction>
</comment>
<evidence type="ECO:0000256" key="3">
    <source>
        <dbReference type="ARBA" id="ARBA00022722"/>
    </source>
</evidence>
<evidence type="ECO:0000256" key="4">
    <source>
        <dbReference type="ARBA" id="ARBA00022759"/>
    </source>
</evidence>
<dbReference type="EC" id="3.1.26.5" evidence="7 8"/>
<organism evidence="9 10">
    <name type="scientific">Curtobacterium caseinilyticum</name>
    <dbReference type="NCBI Taxonomy" id="3055137"/>
    <lineage>
        <taxon>Bacteria</taxon>
        <taxon>Bacillati</taxon>
        <taxon>Actinomycetota</taxon>
        <taxon>Actinomycetes</taxon>
        <taxon>Micrococcales</taxon>
        <taxon>Microbacteriaceae</taxon>
        <taxon>Curtobacterium</taxon>
    </lineage>
</organism>
<keyword evidence="6 7" id="KW-0694">RNA-binding</keyword>
<comment type="similarity">
    <text evidence="7">Belongs to the RnpA family.</text>
</comment>
<dbReference type="Proteomes" id="UP001236404">
    <property type="component" value="Unassembled WGS sequence"/>
</dbReference>
<dbReference type="PANTHER" id="PTHR33992">
    <property type="entry name" value="RIBONUCLEASE P PROTEIN COMPONENT"/>
    <property type="match status" value="1"/>
</dbReference>
<evidence type="ECO:0000313" key="10">
    <source>
        <dbReference type="Proteomes" id="UP001236404"/>
    </source>
</evidence>
<dbReference type="InterPro" id="IPR000100">
    <property type="entry name" value="RNase_P"/>
</dbReference>
<comment type="function">
    <text evidence="1 7">RNaseP catalyzes the removal of the 5'-leader sequence from pre-tRNA to produce the mature 5'-terminus. It can also cleave other RNA substrates such as 4.5S RNA. The protein component plays an auxiliary but essential role in vivo by binding to the 5'-leader sequence and broadening the substrate specificity of the ribozyme.</text>
</comment>
<dbReference type="InterPro" id="IPR020539">
    <property type="entry name" value="RNase_P_CS"/>
</dbReference>
<evidence type="ECO:0000256" key="7">
    <source>
        <dbReference type="HAMAP-Rule" id="MF_00227"/>
    </source>
</evidence>
<reference evidence="9 10" key="1">
    <citation type="submission" date="2023-06" db="EMBL/GenBank/DDBJ databases">
        <authorList>
            <person name="Feng G."/>
            <person name="Li J."/>
            <person name="Zhu H."/>
        </authorList>
    </citation>
    <scope>NUCLEOTIDE SEQUENCE [LARGE SCALE GENOMIC DNA]</scope>
    <source>
        <strain evidence="9 10">RHCKG28</strain>
    </source>
</reference>
<dbReference type="InterPro" id="IPR020568">
    <property type="entry name" value="Ribosomal_Su5_D2-typ_SF"/>
</dbReference>
<sequence>MLARANRIVRGDDYRSVVRRGRRSATAHVVVSVVRRPDGAELGSDGPTRFGFIVAKTVGNAVTRNTVRRRLKAIAHELLTQVPTGHDVVIRALPAAAQAGWPTLLEDVSRSFARGVEKAA</sequence>
<protein>
    <recommendedName>
        <fullName evidence="7 8">Ribonuclease P protein component</fullName>
        <shortName evidence="7">RNase P protein</shortName>
        <shortName evidence="7">RNaseP protein</shortName>
        <ecNumber evidence="7 8">3.1.26.5</ecNumber>
    </recommendedName>
    <alternativeName>
        <fullName evidence="7">Protein C5</fullName>
    </alternativeName>
</protein>
<evidence type="ECO:0000256" key="2">
    <source>
        <dbReference type="ARBA" id="ARBA00022694"/>
    </source>
</evidence>
<dbReference type="Pfam" id="PF00825">
    <property type="entry name" value="Ribonuclease_P"/>
    <property type="match status" value="1"/>
</dbReference>
<evidence type="ECO:0000313" key="9">
    <source>
        <dbReference type="EMBL" id="MDM7892275.1"/>
    </source>
</evidence>
<dbReference type="EMBL" id="JAUCMN010000007">
    <property type="protein sequence ID" value="MDM7892275.1"/>
    <property type="molecule type" value="Genomic_DNA"/>
</dbReference>
<keyword evidence="2 7" id="KW-0819">tRNA processing</keyword>
<evidence type="ECO:0000256" key="1">
    <source>
        <dbReference type="ARBA" id="ARBA00002663"/>
    </source>
</evidence>